<keyword evidence="8 11" id="KW-0368">Histidine biosynthesis</keyword>
<feature type="binding site" evidence="11">
    <location>
        <begin position="208"/>
        <end position="210"/>
    </location>
    <ligand>
        <name>NADP(+)</name>
        <dbReference type="ChEBI" id="CHEBI:58349"/>
    </ligand>
</feature>
<proteinExistence type="inferred from homology"/>
<organism evidence="14 15">
    <name type="scientific">Eiseniibacteriota bacterium</name>
    <dbReference type="NCBI Taxonomy" id="2212470"/>
    <lineage>
        <taxon>Bacteria</taxon>
        <taxon>Candidatus Eiseniibacteriota</taxon>
    </lineage>
</organism>
<accession>A0A849SID3</accession>
<dbReference type="UniPathway" id="UPA00193"/>
<dbReference type="EC" id="1.5.1.5" evidence="11"/>
<dbReference type="PANTHER" id="PTHR48099:SF5">
    <property type="entry name" value="C-1-TETRAHYDROFOLATE SYNTHASE, CYTOPLASMIC"/>
    <property type="match status" value="1"/>
</dbReference>
<comment type="similarity">
    <text evidence="11">Belongs to the tetrahydrofolate dehydrogenase/cyclohydrolase family.</text>
</comment>
<evidence type="ECO:0000256" key="6">
    <source>
        <dbReference type="ARBA" id="ARBA00022857"/>
    </source>
</evidence>
<comment type="caution">
    <text evidence="14">The sequence shown here is derived from an EMBL/GenBank/DDBJ whole genome shotgun (WGS) entry which is preliminary data.</text>
</comment>
<dbReference type="CDD" id="cd01080">
    <property type="entry name" value="NAD_bind_m-THF_DH_Cyclohyd"/>
    <property type="match status" value="1"/>
</dbReference>
<comment type="pathway">
    <text evidence="1 11">One-carbon metabolism; tetrahydrofolate interconversion.</text>
</comment>
<dbReference type="Pfam" id="PF02882">
    <property type="entry name" value="THF_DHG_CYH_C"/>
    <property type="match status" value="1"/>
</dbReference>
<dbReference type="PROSITE" id="PS00767">
    <property type="entry name" value="THF_DHG_CYH_2"/>
    <property type="match status" value="1"/>
</dbReference>
<comment type="function">
    <text evidence="11">Catalyzes the oxidation of 5,10-methylenetetrahydrofolate to 5,10-methenyltetrahydrofolate and then the hydrolysis of 5,10-methenyltetrahydrofolate to 10-formyltetrahydrofolate.</text>
</comment>
<keyword evidence="6 11" id="KW-0521">NADP</keyword>
<keyword evidence="11" id="KW-0028">Amino-acid biosynthesis</keyword>
<dbReference type="InterPro" id="IPR020867">
    <property type="entry name" value="THF_DH/CycHdrlase_CS"/>
</dbReference>
<dbReference type="EC" id="3.5.4.9" evidence="11"/>
<dbReference type="Proteomes" id="UP000580839">
    <property type="component" value="Unassembled WGS sequence"/>
</dbReference>
<feature type="domain" description="Tetrahydrofolate dehydrogenase/cyclohydrolase NAD(P)-binding" evidence="13">
    <location>
        <begin position="182"/>
        <end position="332"/>
    </location>
</feature>
<dbReference type="GO" id="GO:0009086">
    <property type="term" value="P:methionine biosynthetic process"/>
    <property type="evidence" value="ECO:0007669"/>
    <property type="project" value="UniProtKB-KW"/>
</dbReference>
<dbReference type="SUPFAM" id="SSF53223">
    <property type="entry name" value="Aminoacid dehydrogenase-like, N-terminal domain"/>
    <property type="match status" value="1"/>
</dbReference>
<dbReference type="GO" id="GO:0035999">
    <property type="term" value="P:tetrahydrofolate interconversion"/>
    <property type="evidence" value="ECO:0007669"/>
    <property type="project" value="UniProtKB-UniRule"/>
</dbReference>
<evidence type="ECO:0000256" key="7">
    <source>
        <dbReference type="ARBA" id="ARBA00023002"/>
    </source>
</evidence>
<evidence type="ECO:0000313" key="14">
    <source>
        <dbReference type="EMBL" id="NOT35518.1"/>
    </source>
</evidence>
<dbReference type="SUPFAM" id="SSF51735">
    <property type="entry name" value="NAD(P)-binding Rossmann-fold domains"/>
    <property type="match status" value="1"/>
</dbReference>
<comment type="subunit">
    <text evidence="2 11">Homodimer.</text>
</comment>
<evidence type="ECO:0000256" key="2">
    <source>
        <dbReference type="ARBA" id="ARBA00011738"/>
    </source>
</evidence>
<evidence type="ECO:0000256" key="8">
    <source>
        <dbReference type="ARBA" id="ARBA00023102"/>
    </source>
</evidence>
<dbReference type="GO" id="GO:0004488">
    <property type="term" value="F:methylenetetrahydrofolate dehydrogenase (NADP+) activity"/>
    <property type="evidence" value="ECO:0007669"/>
    <property type="project" value="UniProtKB-UniRule"/>
</dbReference>
<dbReference type="InterPro" id="IPR000672">
    <property type="entry name" value="THF_DH/CycHdrlase"/>
</dbReference>
<evidence type="ECO:0000256" key="1">
    <source>
        <dbReference type="ARBA" id="ARBA00004777"/>
    </source>
</evidence>
<dbReference type="Pfam" id="PF00763">
    <property type="entry name" value="THF_DHG_CYH"/>
    <property type="match status" value="1"/>
</dbReference>
<evidence type="ECO:0000256" key="3">
    <source>
        <dbReference type="ARBA" id="ARBA00022563"/>
    </source>
</evidence>
<dbReference type="AlphaFoldDB" id="A0A849SID3"/>
<comment type="catalytic activity">
    <reaction evidence="11">
        <text>(6R)-5,10-methenyltetrahydrofolate + H2O = (6R)-10-formyltetrahydrofolate + H(+)</text>
        <dbReference type="Rhea" id="RHEA:23700"/>
        <dbReference type="ChEBI" id="CHEBI:15377"/>
        <dbReference type="ChEBI" id="CHEBI:15378"/>
        <dbReference type="ChEBI" id="CHEBI:57455"/>
        <dbReference type="ChEBI" id="CHEBI:195366"/>
        <dbReference type="EC" id="3.5.4.9"/>
    </reaction>
</comment>
<feature type="domain" description="Tetrahydrofolate dehydrogenase/cyclohydrolase catalytic" evidence="12">
    <location>
        <begin position="49"/>
        <end position="163"/>
    </location>
</feature>
<keyword evidence="5 11" id="KW-0378">Hydrolase</keyword>
<keyword evidence="9 11" id="KW-0486">Methionine biosynthesis</keyword>
<evidence type="ECO:0000256" key="9">
    <source>
        <dbReference type="ARBA" id="ARBA00023167"/>
    </source>
</evidence>
<evidence type="ECO:0000256" key="10">
    <source>
        <dbReference type="ARBA" id="ARBA00023268"/>
    </source>
</evidence>
<dbReference type="Gene3D" id="3.40.50.720">
    <property type="entry name" value="NAD(P)-binding Rossmann-like Domain"/>
    <property type="match status" value="1"/>
</dbReference>
<dbReference type="Gene3D" id="3.40.50.10860">
    <property type="entry name" value="Leucine Dehydrogenase, chain A, domain 1"/>
    <property type="match status" value="1"/>
</dbReference>
<keyword evidence="7 11" id="KW-0560">Oxidoreductase</keyword>
<dbReference type="GO" id="GO:0000105">
    <property type="term" value="P:L-histidine biosynthetic process"/>
    <property type="evidence" value="ECO:0007669"/>
    <property type="project" value="UniProtKB-KW"/>
</dbReference>
<dbReference type="GO" id="GO:0006164">
    <property type="term" value="P:purine nucleotide biosynthetic process"/>
    <property type="evidence" value="ECO:0007669"/>
    <property type="project" value="UniProtKB-KW"/>
</dbReference>
<dbReference type="PANTHER" id="PTHR48099">
    <property type="entry name" value="C-1-TETRAHYDROFOLATE SYNTHASE, CYTOPLASMIC-RELATED"/>
    <property type="match status" value="1"/>
</dbReference>
<evidence type="ECO:0000259" key="12">
    <source>
        <dbReference type="Pfam" id="PF00763"/>
    </source>
</evidence>
<keyword evidence="4 11" id="KW-0658">Purine biosynthesis</keyword>
<evidence type="ECO:0000256" key="4">
    <source>
        <dbReference type="ARBA" id="ARBA00022755"/>
    </source>
</evidence>
<name>A0A849SID3_UNCEI</name>
<evidence type="ECO:0000259" key="13">
    <source>
        <dbReference type="Pfam" id="PF02882"/>
    </source>
</evidence>
<dbReference type="InterPro" id="IPR020631">
    <property type="entry name" value="THF_DH/CycHdrlase_NAD-bd_dom"/>
</dbReference>
<dbReference type="FunFam" id="3.40.50.10860:FF:000005">
    <property type="entry name" value="C-1-tetrahydrofolate synthase, cytoplasmic, putative"/>
    <property type="match status" value="1"/>
</dbReference>
<keyword evidence="3 11" id="KW-0554">One-carbon metabolism</keyword>
<dbReference type="HAMAP" id="MF_01576">
    <property type="entry name" value="THF_DHG_CYH"/>
    <property type="match status" value="1"/>
</dbReference>
<dbReference type="GO" id="GO:0005829">
    <property type="term" value="C:cytosol"/>
    <property type="evidence" value="ECO:0007669"/>
    <property type="project" value="TreeGrafter"/>
</dbReference>
<sequence>MPARLSPASGDLRLNGCLLNLDPATGRARSIERLQIPHVIGATATARRLSGDEPAAALRGAARVRLAELRASGAEPRLALLSVGEDAASAIYLKRKTEACLEVGIEPHRVTLPAGTDTRAVIEKVRSLGADPAVSGILVQLPLAAPADADAVLEAVPPHKDVDGFHPVNAGRLAAGLPGFVPATPRGVLELLRYYEVPLAGRHAVVLGRSNIVGRPLATLLSSKRSNMTVTLGHSGSGPRLKSLANTADLLIAAIGRPEFVDATWVRRGATVVDVGIHRVADPDAPKGSRLTGDVAPDVATVAAALTPVPGGVGPMTVAALMANVVQAVESQRTGAGAGAPR</sequence>
<dbReference type="InterPro" id="IPR036291">
    <property type="entry name" value="NAD(P)-bd_dom_sf"/>
</dbReference>
<evidence type="ECO:0000313" key="15">
    <source>
        <dbReference type="Proteomes" id="UP000580839"/>
    </source>
</evidence>
<dbReference type="PRINTS" id="PR00085">
    <property type="entry name" value="THFDHDRGNASE"/>
</dbReference>
<dbReference type="InterPro" id="IPR046346">
    <property type="entry name" value="Aminoacid_DH-like_N_sf"/>
</dbReference>
<reference evidence="14 15" key="1">
    <citation type="submission" date="2020-04" db="EMBL/GenBank/DDBJ databases">
        <title>Metagenomic profiling of ammonia- and methane-oxidizing microorganisms in a Dutch drinking water treatment plant.</title>
        <authorList>
            <person name="Poghosyan L."/>
            <person name="Leucker S."/>
        </authorList>
    </citation>
    <scope>NUCLEOTIDE SEQUENCE [LARGE SCALE GENOMIC DNA]</scope>
    <source>
        <strain evidence="14">S-RSF-IL-03</strain>
    </source>
</reference>
<dbReference type="GO" id="GO:0004477">
    <property type="term" value="F:methenyltetrahydrofolate cyclohydrolase activity"/>
    <property type="evidence" value="ECO:0007669"/>
    <property type="project" value="UniProtKB-UniRule"/>
</dbReference>
<comment type="caution">
    <text evidence="11">Lacks conserved residue(s) required for the propagation of feature annotation.</text>
</comment>
<dbReference type="EMBL" id="JABFRW010000200">
    <property type="protein sequence ID" value="NOT35518.1"/>
    <property type="molecule type" value="Genomic_DNA"/>
</dbReference>
<evidence type="ECO:0000256" key="5">
    <source>
        <dbReference type="ARBA" id="ARBA00022801"/>
    </source>
</evidence>
<keyword evidence="10 11" id="KW-0511">Multifunctional enzyme</keyword>
<evidence type="ECO:0000256" key="11">
    <source>
        <dbReference type="HAMAP-Rule" id="MF_01576"/>
    </source>
</evidence>
<protein>
    <recommendedName>
        <fullName evidence="11">Bifunctional protein FolD</fullName>
    </recommendedName>
    <domain>
        <recommendedName>
            <fullName evidence="11">Methylenetetrahydrofolate dehydrogenase</fullName>
            <ecNumber evidence="11">1.5.1.5</ecNumber>
        </recommendedName>
    </domain>
    <domain>
        <recommendedName>
            <fullName evidence="11">Methenyltetrahydrofolate cyclohydrolase</fullName>
            <ecNumber evidence="11">3.5.4.9</ecNumber>
        </recommendedName>
    </domain>
</protein>
<feature type="binding site" evidence="11">
    <location>
        <position position="277"/>
    </location>
    <ligand>
        <name>NADP(+)</name>
        <dbReference type="ChEBI" id="CHEBI:58349"/>
    </ligand>
</feature>
<comment type="catalytic activity">
    <reaction evidence="11">
        <text>(6R)-5,10-methylene-5,6,7,8-tetrahydrofolate + NADP(+) = (6R)-5,10-methenyltetrahydrofolate + NADPH</text>
        <dbReference type="Rhea" id="RHEA:22812"/>
        <dbReference type="ChEBI" id="CHEBI:15636"/>
        <dbReference type="ChEBI" id="CHEBI:57455"/>
        <dbReference type="ChEBI" id="CHEBI:57783"/>
        <dbReference type="ChEBI" id="CHEBI:58349"/>
        <dbReference type="EC" id="1.5.1.5"/>
    </reaction>
</comment>
<dbReference type="InterPro" id="IPR020630">
    <property type="entry name" value="THF_DH/CycHdrlase_cat_dom"/>
</dbReference>
<gene>
    <name evidence="11" type="primary">folD</name>
    <name evidence="14" type="ORF">HOP12_15340</name>
</gene>